<comment type="caution">
    <text evidence="2">The sequence shown here is derived from an EMBL/GenBank/DDBJ whole genome shotgun (WGS) entry which is preliminary data.</text>
</comment>
<accession>A0A8S0PK95</accession>
<dbReference type="AlphaFoldDB" id="A0A8S0PK95"/>
<evidence type="ECO:0000313" key="3">
    <source>
        <dbReference type="Proteomes" id="UP000594638"/>
    </source>
</evidence>
<feature type="region of interest" description="Disordered" evidence="1">
    <location>
        <begin position="91"/>
        <end position="115"/>
    </location>
</feature>
<dbReference type="EMBL" id="CACTIH010000073">
    <property type="protein sequence ID" value="CAA2949609.1"/>
    <property type="molecule type" value="Genomic_DNA"/>
</dbReference>
<keyword evidence="3" id="KW-1185">Reference proteome</keyword>
<name>A0A8S0PK95_OLEEU</name>
<reference evidence="2 3" key="1">
    <citation type="submission" date="2019-12" db="EMBL/GenBank/DDBJ databases">
        <authorList>
            <person name="Alioto T."/>
            <person name="Alioto T."/>
            <person name="Gomez Garrido J."/>
        </authorList>
    </citation>
    <scope>NUCLEOTIDE SEQUENCE [LARGE SCALE GENOMIC DNA]</scope>
</reference>
<evidence type="ECO:0000256" key="1">
    <source>
        <dbReference type="SAM" id="MobiDB-lite"/>
    </source>
</evidence>
<gene>
    <name evidence="2" type="ORF">OLEA9_A066966</name>
</gene>
<feature type="compositionally biased region" description="Pro residues" evidence="1">
    <location>
        <begin position="95"/>
        <end position="109"/>
    </location>
</feature>
<evidence type="ECO:0000313" key="2">
    <source>
        <dbReference type="EMBL" id="CAA2949609.1"/>
    </source>
</evidence>
<organism evidence="2 3">
    <name type="scientific">Olea europaea subsp. europaea</name>
    <dbReference type="NCBI Taxonomy" id="158383"/>
    <lineage>
        <taxon>Eukaryota</taxon>
        <taxon>Viridiplantae</taxon>
        <taxon>Streptophyta</taxon>
        <taxon>Embryophyta</taxon>
        <taxon>Tracheophyta</taxon>
        <taxon>Spermatophyta</taxon>
        <taxon>Magnoliopsida</taxon>
        <taxon>eudicotyledons</taxon>
        <taxon>Gunneridae</taxon>
        <taxon>Pentapetalae</taxon>
        <taxon>asterids</taxon>
        <taxon>lamiids</taxon>
        <taxon>Lamiales</taxon>
        <taxon>Oleaceae</taxon>
        <taxon>Oleeae</taxon>
        <taxon>Olea</taxon>
    </lineage>
</organism>
<proteinExistence type="predicted"/>
<sequence>MHPQVQESLYVLPGQFNQNNPQLYQPQQFIHLNTHYIPAGQVPIGSYYPVYLSQQQCCPHHSALGLQYPVYFVPARPSQTYNLPVQQPNYGELAPPAPSSHPQKPPLAAMPPSAACSQTRNAPVSKFDMTVGVYRTAAAASSPLVEIPSSQHQAQYVGYTQIHHPS</sequence>
<dbReference type="Gramene" id="OE9A066966T1">
    <property type="protein sequence ID" value="OE9A066966C1"/>
    <property type="gene ID" value="OE9A066966"/>
</dbReference>
<protein>
    <submittedName>
        <fullName evidence="2">Uncharacterized protein</fullName>
    </submittedName>
</protein>
<dbReference type="OrthoDB" id="774308at2759"/>
<dbReference type="Proteomes" id="UP000594638">
    <property type="component" value="Unassembled WGS sequence"/>
</dbReference>